<dbReference type="PROSITE" id="PS50234">
    <property type="entry name" value="VWFA"/>
    <property type="match status" value="1"/>
</dbReference>
<feature type="compositionally biased region" description="Polar residues" evidence="1">
    <location>
        <begin position="490"/>
        <end position="502"/>
    </location>
</feature>
<evidence type="ECO:0000313" key="2">
    <source>
        <dbReference type="EMBL" id="WVN86849.1"/>
    </source>
</evidence>
<feature type="region of interest" description="Disordered" evidence="1">
    <location>
        <begin position="137"/>
        <end position="173"/>
    </location>
</feature>
<dbReference type="Gene3D" id="3.40.50.410">
    <property type="entry name" value="von Willebrand factor, type A domain"/>
    <property type="match status" value="1"/>
</dbReference>
<dbReference type="InterPro" id="IPR036465">
    <property type="entry name" value="vWFA_dom_sf"/>
</dbReference>
<feature type="region of interest" description="Disordered" evidence="1">
    <location>
        <begin position="202"/>
        <end position="229"/>
    </location>
</feature>
<keyword evidence="3" id="KW-1185">Reference proteome</keyword>
<dbReference type="PANTHER" id="PTHR34706:SF1">
    <property type="entry name" value="VWFA DOMAIN-CONTAINING PROTEIN"/>
    <property type="match status" value="1"/>
</dbReference>
<proteinExistence type="predicted"/>
<protein>
    <submittedName>
        <fullName evidence="2">Uncharacterized protein</fullName>
    </submittedName>
</protein>
<dbReference type="Proteomes" id="UP000094043">
    <property type="component" value="Chromosome 2"/>
</dbReference>
<dbReference type="SUPFAM" id="SSF53300">
    <property type="entry name" value="vWA-like"/>
    <property type="match status" value="1"/>
</dbReference>
<dbReference type="GeneID" id="91086235"/>
<dbReference type="SMART" id="SM00327">
    <property type="entry name" value="VWA"/>
    <property type="match status" value="1"/>
</dbReference>
<name>A0A1E3IR34_9TREE</name>
<dbReference type="OrthoDB" id="2142040at2759"/>
<dbReference type="InterPro" id="IPR002035">
    <property type="entry name" value="VWF_A"/>
</dbReference>
<gene>
    <name evidence="2" type="ORF">L203_102023</name>
</gene>
<dbReference type="RefSeq" id="XP_066067549.1">
    <property type="nucleotide sequence ID" value="XM_066211452.1"/>
</dbReference>
<dbReference type="PANTHER" id="PTHR34706">
    <property type="entry name" value="SLR1338 PROTEIN"/>
    <property type="match status" value="1"/>
</dbReference>
<dbReference type="KEGG" id="cdep:91086235"/>
<reference evidence="2" key="2">
    <citation type="journal article" date="2022" name="Elife">
        <title>Obligate sexual reproduction of a homothallic fungus closely related to the Cryptococcus pathogenic species complex.</title>
        <authorList>
            <person name="Passer A.R."/>
            <person name="Clancey S.A."/>
            <person name="Shea T."/>
            <person name="David-Palma M."/>
            <person name="Averette A.F."/>
            <person name="Boekhout T."/>
            <person name="Porcel B.M."/>
            <person name="Nowrousian M."/>
            <person name="Cuomo C.A."/>
            <person name="Sun S."/>
            <person name="Heitman J."/>
            <person name="Coelho M.A."/>
        </authorList>
    </citation>
    <scope>NUCLEOTIDE SEQUENCE</scope>
    <source>
        <strain evidence="2">CBS 7841</strain>
    </source>
</reference>
<organism evidence="2 3">
    <name type="scientific">Cryptococcus depauperatus CBS 7841</name>
    <dbReference type="NCBI Taxonomy" id="1295531"/>
    <lineage>
        <taxon>Eukaryota</taxon>
        <taxon>Fungi</taxon>
        <taxon>Dikarya</taxon>
        <taxon>Basidiomycota</taxon>
        <taxon>Agaricomycotina</taxon>
        <taxon>Tremellomycetes</taxon>
        <taxon>Tremellales</taxon>
        <taxon>Cryptococcaceae</taxon>
        <taxon>Cryptococcus</taxon>
    </lineage>
</organism>
<dbReference type="EMBL" id="CP143785">
    <property type="protein sequence ID" value="WVN86849.1"/>
    <property type="molecule type" value="Genomic_DNA"/>
</dbReference>
<evidence type="ECO:0000256" key="1">
    <source>
        <dbReference type="SAM" id="MobiDB-lite"/>
    </source>
</evidence>
<feature type="compositionally biased region" description="Polar residues" evidence="1">
    <location>
        <begin position="470"/>
        <end position="484"/>
    </location>
</feature>
<sequence>MSSWQYPGMQIGPPRMGDSRRYRLEPMMTNTSVTWALCNKLLARDPEYVKAVIRSYIDVKRSHGRENWEISSKLEVIEREFPKFGQSFAEVRAETGLPPSQFLNTNAVSLGNLQRAQTTAGYPGSLNRINVAPNSNINRRVSTPAIPRPVQRIPEEGEENPPPPYTSEDPDPEATRDLQVRLAAESEANVDARAAVSPVISTHVAPSPIPPSAAGQAETSELNRPPSDPELAQAWEESQLEEAKRASLAWQKEQDDLEEAMRLSLVEAEFSAISAPYDIVGQNAHAGSSKLSVVDEDQADLYEAPTTTQYVNHDMKELMGEMGNFSISGASQIGPSNVTDYVPKSILDGDDNTSGVFQQPLVPTRTGQPAVQSKNPFLSATEREYAEAEKAALHQPERALSGGAENSFEQAHGFGSTPTNSDPVPQYAPPPGPPPPHLQVSTPPPQTPAVSNLQDSPGSRPLPPTPAPAASQTDWPSPTNSPPTMYSHVSAPSVNTSYQPHQTLTTMPSSLRAQEPHPSQPLLSPPYKPNPPLYDADEVSAVPLVQKSRSIYVPPQADEDPLEMLREFDTVFLVDDSTSMKGERWQQAQEAIMDVADIASRYDENGVDVYFLNSKRVGKQLRSGIEVEDLFKGLEPKGATPTGLRMEIILREYISQLERSQTASPTTVHMPEQSIKPMNLIVVTDGAPTDDPESVLLACAKRLDRGEYPLSQIGIQFLQIGNDSEAREALQELDDGLSAAHGVRDMVDTVPFNGEAMSAGLIIKTLLGGINRRMDRRNRV</sequence>
<evidence type="ECO:0000313" key="3">
    <source>
        <dbReference type="Proteomes" id="UP000094043"/>
    </source>
</evidence>
<reference evidence="2" key="1">
    <citation type="submission" date="2016-06" db="EMBL/GenBank/DDBJ databases">
        <authorList>
            <person name="Cuomo C."/>
            <person name="Litvintseva A."/>
            <person name="Heitman J."/>
            <person name="Chen Y."/>
            <person name="Sun S."/>
            <person name="Springer D."/>
            <person name="Dromer F."/>
            <person name="Young S."/>
            <person name="Zeng Q."/>
            <person name="Chapman S."/>
            <person name="Gujja S."/>
            <person name="Saif S."/>
            <person name="Birren B."/>
        </authorList>
    </citation>
    <scope>NUCLEOTIDE SEQUENCE</scope>
    <source>
        <strain evidence="2">CBS 7841</strain>
    </source>
</reference>
<dbReference type="VEuPathDB" id="FungiDB:L203_01276"/>
<feature type="compositionally biased region" description="Pro residues" evidence="1">
    <location>
        <begin position="426"/>
        <end position="447"/>
    </location>
</feature>
<reference evidence="2" key="3">
    <citation type="submission" date="2024-01" db="EMBL/GenBank/DDBJ databases">
        <authorList>
            <person name="Coelho M.A."/>
            <person name="David-Palma M."/>
            <person name="Shea T."/>
            <person name="Sun S."/>
            <person name="Cuomo C.A."/>
            <person name="Heitman J."/>
        </authorList>
    </citation>
    <scope>NUCLEOTIDE SEQUENCE</scope>
    <source>
        <strain evidence="2">CBS 7841</strain>
    </source>
</reference>
<accession>A0A1E3IR34</accession>
<feature type="region of interest" description="Disordered" evidence="1">
    <location>
        <begin position="350"/>
        <end position="373"/>
    </location>
</feature>
<feature type="region of interest" description="Disordered" evidence="1">
    <location>
        <begin position="407"/>
        <end position="502"/>
    </location>
</feature>
<feature type="compositionally biased region" description="Polar residues" evidence="1">
    <location>
        <begin position="448"/>
        <end position="457"/>
    </location>
</feature>
<dbReference type="AlphaFoldDB" id="A0A1E3IR34"/>